<name>A0AAI9TEN4_PENTH</name>
<sequence>MRSPSPCVLSLFLFFFVSEGLVENTLLQLQNKKAQIGIPPVQYPMPPKPYHEASIKESADPYTFSRYNPSSSSIPP</sequence>
<keyword evidence="1" id="KW-0732">Signal</keyword>
<proteinExistence type="predicted"/>
<reference evidence="2" key="2">
    <citation type="journal article" date="2016" name="Fungal Biol.">
        <title>Ochratoxin A production by Penicillium thymicola.</title>
        <authorList>
            <person name="Nguyen H.D.T."/>
            <person name="McMullin D.R."/>
            <person name="Ponomareva E."/>
            <person name="Riley R."/>
            <person name="Pomraning K.R."/>
            <person name="Baker S.E."/>
            <person name="Seifert K.A."/>
        </authorList>
    </citation>
    <scope>NUCLEOTIDE SEQUENCE</scope>
    <source>
        <strain evidence="2">DAOM 180753</strain>
    </source>
</reference>
<dbReference type="EMBL" id="LACB01000250">
    <property type="protein sequence ID" value="KAJ9485717.1"/>
    <property type="molecule type" value="Genomic_DNA"/>
</dbReference>
<evidence type="ECO:0000313" key="3">
    <source>
        <dbReference type="Proteomes" id="UP001227192"/>
    </source>
</evidence>
<feature type="signal peptide" evidence="1">
    <location>
        <begin position="1"/>
        <end position="20"/>
    </location>
</feature>
<evidence type="ECO:0000256" key="1">
    <source>
        <dbReference type="SAM" id="SignalP"/>
    </source>
</evidence>
<gene>
    <name evidence="2" type="ORF">VN97_g7639</name>
</gene>
<organism evidence="2 3">
    <name type="scientific">Penicillium thymicola</name>
    <dbReference type="NCBI Taxonomy" id="293382"/>
    <lineage>
        <taxon>Eukaryota</taxon>
        <taxon>Fungi</taxon>
        <taxon>Dikarya</taxon>
        <taxon>Ascomycota</taxon>
        <taxon>Pezizomycotina</taxon>
        <taxon>Eurotiomycetes</taxon>
        <taxon>Eurotiomycetidae</taxon>
        <taxon>Eurotiales</taxon>
        <taxon>Aspergillaceae</taxon>
        <taxon>Penicillium</taxon>
    </lineage>
</organism>
<evidence type="ECO:0000313" key="2">
    <source>
        <dbReference type="EMBL" id="KAJ9485717.1"/>
    </source>
</evidence>
<accession>A0AAI9TEN4</accession>
<evidence type="ECO:0008006" key="4">
    <source>
        <dbReference type="Google" id="ProtNLM"/>
    </source>
</evidence>
<comment type="caution">
    <text evidence="2">The sequence shown here is derived from an EMBL/GenBank/DDBJ whole genome shotgun (WGS) entry which is preliminary data.</text>
</comment>
<reference evidence="2" key="1">
    <citation type="submission" date="2015-06" db="EMBL/GenBank/DDBJ databases">
        <authorList>
            <person name="Nguyen H."/>
        </authorList>
    </citation>
    <scope>NUCLEOTIDE SEQUENCE</scope>
    <source>
        <strain evidence="2">DAOM 180753</strain>
    </source>
</reference>
<keyword evidence="3" id="KW-1185">Reference proteome</keyword>
<protein>
    <recommendedName>
        <fullName evidence="4">Transmembrane protein</fullName>
    </recommendedName>
</protein>
<dbReference type="Proteomes" id="UP001227192">
    <property type="component" value="Unassembled WGS sequence"/>
</dbReference>
<dbReference type="AlphaFoldDB" id="A0AAI9TEN4"/>
<feature type="chain" id="PRO_5042518270" description="Transmembrane protein" evidence="1">
    <location>
        <begin position="21"/>
        <end position="76"/>
    </location>
</feature>